<sequence>MFSWRRIQARKALLLLVGAMMLTGCVADSRLWGLIPSSSDVCAHGKDSITGNCRD</sequence>
<organism evidence="1 2">
    <name type="scientific">Ewingella americana</name>
    <dbReference type="NCBI Taxonomy" id="41202"/>
    <lineage>
        <taxon>Bacteria</taxon>
        <taxon>Pseudomonadati</taxon>
        <taxon>Pseudomonadota</taxon>
        <taxon>Gammaproteobacteria</taxon>
        <taxon>Enterobacterales</taxon>
        <taxon>Yersiniaceae</taxon>
        <taxon>Ewingella</taxon>
    </lineage>
</organism>
<dbReference type="AlphaFoldDB" id="A0A377NGT1"/>
<dbReference type="PROSITE" id="PS51257">
    <property type="entry name" value="PROKAR_LIPOPROTEIN"/>
    <property type="match status" value="1"/>
</dbReference>
<dbReference type="EMBL" id="UGGO01000001">
    <property type="protein sequence ID" value="STQ45902.1"/>
    <property type="molecule type" value="Genomic_DNA"/>
</dbReference>
<gene>
    <name evidence="1" type="ORF">NCTC12157_03656</name>
</gene>
<protein>
    <recommendedName>
        <fullName evidence="3">Lipoprotein</fullName>
    </recommendedName>
</protein>
<dbReference type="Proteomes" id="UP000254304">
    <property type="component" value="Unassembled WGS sequence"/>
</dbReference>
<accession>A0A377NGT1</accession>
<evidence type="ECO:0000313" key="2">
    <source>
        <dbReference type="Proteomes" id="UP000254304"/>
    </source>
</evidence>
<evidence type="ECO:0000313" key="1">
    <source>
        <dbReference type="EMBL" id="STQ45902.1"/>
    </source>
</evidence>
<reference evidence="1 2" key="1">
    <citation type="submission" date="2018-06" db="EMBL/GenBank/DDBJ databases">
        <authorList>
            <consortium name="Pathogen Informatics"/>
            <person name="Doyle S."/>
        </authorList>
    </citation>
    <scope>NUCLEOTIDE SEQUENCE [LARGE SCALE GENOMIC DNA]</scope>
    <source>
        <strain evidence="1 2">NCTC12157</strain>
    </source>
</reference>
<proteinExistence type="predicted"/>
<evidence type="ECO:0008006" key="3">
    <source>
        <dbReference type="Google" id="ProtNLM"/>
    </source>
</evidence>
<name>A0A377NGT1_9GAMM</name>